<dbReference type="InterPro" id="IPR029058">
    <property type="entry name" value="AB_hydrolase_fold"/>
</dbReference>
<dbReference type="InterPro" id="IPR051049">
    <property type="entry name" value="Dienelactone_hydrolase-like"/>
</dbReference>
<dbReference type="Proteomes" id="UP000001219">
    <property type="component" value="Chromosome"/>
</dbReference>
<evidence type="ECO:0000313" key="2">
    <source>
        <dbReference type="EMBL" id="ACY23666.1"/>
    </source>
</evidence>
<dbReference type="STRING" id="526226.Gbro_4533"/>
<dbReference type="EMBL" id="CP001802">
    <property type="protein sequence ID" value="ACY23666.1"/>
    <property type="molecule type" value="Genomic_DNA"/>
</dbReference>
<evidence type="ECO:0000313" key="3">
    <source>
        <dbReference type="Proteomes" id="UP000001219"/>
    </source>
</evidence>
<dbReference type="HOGENOM" id="CLU_054590_7_3_11"/>
<sequence>MPGETITISAPAGEAEMYVARPDESGGPWPGVLFLVDAIGLRPQTRSMADRIASWGYVVAVPNLFYRDGTAAEVAPEHDLLRPEDREAFFAVATPRVRALTDEIVIPDLHCYLDTLSSLPGVDGPHVGVTGYCMGGRLALLAAHERPQQVSAVGVFHAGGLVTDNSASPHLHLSGIEAFVLAIHADNDHSLPATAVAQFEHALTSSGVTHHTTVYPGAAHGYTMADTSMYHHEAAENHFSELEALFARTLPAASPPHAAG</sequence>
<keyword evidence="2" id="KW-0378">Hydrolase</keyword>
<name>D0L6V6_GORB4</name>
<dbReference type="InterPro" id="IPR002925">
    <property type="entry name" value="Dienelactn_hydro"/>
</dbReference>
<gene>
    <name evidence="2" type="ordered locus">Gbro_4533</name>
</gene>
<reference evidence="3" key="1">
    <citation type="submission" date="2009-10" db="EMBL/GenBank/DDBJ databases">
        <title>The complete chromosome of Gordonia bronchialis DSM 43247.</title>
        <authorList>
            <consortium name="US DOE Joint Genome Institute (JGI-PGF)"/>
            <person name="Lucas S."/>
            <person name="Copeland A."/>
            <person name="Lapidus A."/>
            <person name="Glavina del Rio T."/>
            <person name="Dalin E."/>
            <person name="Tice H."/>
            <person name="Bruce D."/>
            <person name="Goodwin L."/>
            <person name="Pitluck S."/>
            <person name="Kyrpides N."/>
            <person name="Mavromatis K."/>
            <person name="Ivanova N."/>
            <person name="Ovchinnikova G."/>
            <person name="Saunders E."/>
            <person name="Brettin T."/>
            <person name="Detter J.C."/>
            <person name="Han C."/>
            <person name="Larimer F."/>
            <person name="Land M."/>
            <person name="Hauser L."/>
            <person name="Markowitz V."/>
            <person name="Cheng J.-F."/>
            <person name="Hugenholtz P."/>
            <person name="Woyke T."/>
            <person name="Wu D."/>
            <person name="Jando M."/>
            <person name="Schneider S."/>
            <person name="Goeker M."/>
            <person name="Klenk H.-P."/>
            <person name="Eisen J.A."/>
        </authorList>
    </citation>
    <scope>NUCLEOTIDE SEQUENCE [LARGE SCALE GENOMIC DNA]</scope>
    <source>
        <strain evidence="3">ATCC 25592 / DSM 43247 / BCRC 13721 / JCM 3198 / KCTC 3076 / NBRC 16047 / NCTC 10667</strain>
    </source>
</reference>
<dbReference type="eggNOG" id="COG0412">
    <property type="taxonomic scope" value="Bacteria"/>
</dbReference>
<dbReference type="RefSeq" id="WP_012836151.1">
    <property type="nucleotide sequence ID" value="NC_013441.1"/>
</dbReference>
<accession>D0L6V6</accession>
<keyword evidence="3" id="KW-1185">Reference proteome</keyword>
<dbReference type="Pfam" id="PF01738">
    <property type="entry name" value="DLH"/>
    <property type="match status" value="1"/>
</dbReference>
<feature type="domain" description="Dienelactone hydrolase" evidence="1">
    <location>
        <begin position="17"/>
        <end position="248"/>
    </location>
</feature>
<reference evidence="2 3" key="2">
    <citation type="journal article" date="2010" name="Stand. Genomic Sci.">
        <title>Complete genome sequence of Gordonia bronchialis type strain (3410).</title>
        <authorList>
            <person name="Ivanova N."/>
            <person name="Sikorski J."/>
            <person name="Jando M."/>
            <person name="Lapidus A."/>
            <person name="Nolan M."/>
            <person name="Lucas S."/>
            <person name="Del Rio T.G."/>
            <person name="Tice H."/>
            <person name="Copeland A."/>
            <person name="Cheng J.F."/>
            <person name="Chen F."/>
            <person name="Bruce D."/>
            <person name="Goodwin L."/>
            <person name="Pitluck S."/>
            <person name="Mavromatis K."/>
            <person name="Ovchinnikova G."/>
            <person name="Pati A."/>
            <person name="Chen A."/>
            <person name="Palaniappan K."/>
            <person name="Land M."/>
            <person name="Hauser L."/>
            <person name="Chang Y.J."/>
            <person name="Jeffries C.D."/>
            <person name="Chain P."/>
            <person name="Saunders E."/>
            <person name="Han C."/>
            <person name="Detter J.C."/>
            <person name="Brettin T."/>
            <person name="Rohde M."/>
            <person name="Goker M."/>
            <person name="Bristow J."/>
            <person name="Eisen J.A."/>
            <person name="Markowitz V."/>
            <person name="Hugenholtz P."/>
            <person name="Klenk H.P."/>
            <person name="Kyrpides N.C."/>
        </authorList>
    </citation>
    <scope>NUCLEOTIDE SEQUENCE [LARGE SCALE GENOMIC DNA]</scope>
    <source>
        <strain evidence="3">ATCC 25592 / DSM 43247 / BCRC 13721 / JCM 3198 / KCTC 3076 / NBRC 16047 / NCTC 10667</strain>
    </source>
</reference>
<organism evidence="2 3">
    <name type="scientific">Gordonia bronchialis (strain ATCC 25592 / DSM 43247 / BCRC 13721 / JCM 3198 / KCTC 3076 / NBRC 16047 / NCTC 10667)</name>
    <name type="common">Rhodococcus bronchialis</name>
    <dbReference type="NCBI Taxonomy" id="526226"/>
    <lineage>
        <taxon>Bacteria</taxon>
        <taxon>Bacillati</taxon>
        <taxon>Actinomycetota</taxon>
        <taxon>Actinomycetes</taxon>
        <taxon>Mycobacteriales</taxon>
        <taxon>Gordoniaceae</taxon>
        <taxon>Gordonia</taxon>
    </lineage>
</organism>
<dbReference type="SUPFAM" id="SSF53474">
    <property type="entry name" value="alpha/beta-Hydrolases"/>
    <property type="match status" value="1"/>
</dbReference>
<dbReference type="Gene3D" id="3.40.50.1820">
    <property type="entry name" value="alpha/beta hydrolase"/>
    <property type="match status" value="1"/>
</dbReference>
<dbReference type="KEGG" id="gbr:Gbro_4533"/>
<dbReference type="AlphaFoldDB" id="D0L6V6"/>
<evidence type="ECO:0000259" key="1">
    <source>
        <dbReference type="Pfam" id="PF01738"/>
    </source>
</evidence>
<proteinExistence type="predicted"/>
<dbReference type="GO" id="GO:0016787">
    <property type="term" value="F:hydrolase activity"/>
    <property type="evidence" value="ECO:0007669"/>
    <property type="project" value="UniProtKB-KW"/>
</dbReference>
<protein>
    <submittedName>
        <fullName evidence="2">Dienelactone hydrolase</fullName>
    </submittedName>
</protein>
<dbReference type="PANTHER" id="PTHR46623:SF10">
    <property type="entry name" value="CARBOXYMETHYLENEBUTENOLIDASE HOMOLOG"/>
    <property type="match status" value="1"/>
</dbReference>
<dbReference type="PANTHER" id="PTHR46623">
    <property type="entry name" value="CARBOXYMETHYLENEBUTENOLIDASE-RELATED"/>
    <property type="match status" value="1"/>
</dbReference>
<dbReference type="OrthoDB" id="9787933at2"/>